<dbReference type="InterPro" id="IPR036026">
    <property type="entry name" value="Seven-hairpin_glycosidases"/>
</dbReference>
<name>A0AAN6LTX0_9PLEO</name>
<comment type="similarity">
    <text evidence="3 9">Belongs to the glycosyl hydrolase 47 family.</text>
</comment>
<dbReference type="GO" id="GO:0016020">
    <property type="term" value="C:membrane"/>
    <property type="evidence" value="ECO:0007669"/>
    <property type="project" value="InterPro"/>
</dbReference>
<feature type="transmembrane region" description="Helical" evidence="10">
    <location>
        <begin position="181"/>
        <end position="200"/>
    </location>
</feature>
<evidence type="ECO:0000256" key="6">
    <source>
        <dbReference type="PIRSR" id="PIRSR601382-1"/>
    </source>
</evidence>
<keyword evidence="9" id="KW-0326">Glycosidase</keyword>
<dbReference type="SUPFAM" id="SSF48225">
    <property type="entry name" value="Seven-hairpin glycosidases"/>
    <property type="match status" value="1"/>
</dbReference>
<feature type="domain" description="Phospholipase/carboxylesterase/thioesterase" evidence="11">
    <location>
        <begin position="23"/>
        <end position="135"/>
    </location>
</feature>
<keyword evidence="5 8" id="KW-1015">Disulfide bond</keyword>
<dbReference type="InterPro" id="IPR050749">
    <property type="entry name" value="Glycosyl_Hydrolase_47"/>
</dbReference>
<dbReference type="GO" id="GO:0005509">
    <property type="term" value="F:calcium ion binding"/>
    <property type="evidence" value="ECO:0007669"/>
    <property type="project" value="InterPro"/>
</dbReference>
<dbReference type="Gene3D" id="3.40.50.1820">
    <property type="entry name" value="alpha/beta hydrolase"/>
    <property type="match status" value="1"/>
</dbReference>
<dbReference type="Pfam" id="PF02230">
    <property type="entry name" value="Abhydrolase_2"/>
    <property type="match status" value="1"/>
</dbReference>
<sequence length="764" mass="85815">MTAKRAPPVNIPPSTPVDEPCKSAAFIFLHGLGDDADGVEPIARQFQAAGKLPYMSWVLPNALHNHELMSTAWYMPTKLSPFPLSRPELEDEEDEEGIKSSIDYLVSLIDNLVASGIPENRIILGGFSQGHAVSLLVDKLLECGVGQEHLVVKEYEGMGHVMGGAELRDLCSVAMALLRRYLSYFVLSAGFVFFLYQLSFPYKSGDEPLSEDAPARQRQNSTSYDWGKIPMNYPIQKITPMPNGALKSFPRIQHEFKNEPATAKQIRESRQSEVRKQFLKCWNNYRQRAWMHDEMTPIAGGATDDLGGWATTLIDSLDTLWIMGARDEFISAIKDVEAIDFGYTNVEKINMFETNIRHLGGLLSAYDLSRQDRLLSKAKELGEMLYHAFDTPNNMPLTRWDFQKAGQGEKQEAEANVLIAELASFSLEFVRLSQATGDPKWFDAAYRVLKLLEKDQMKTRLPGMWPIVVNPRRLDLTQDTGFSLGSMADSAYEYLLKTYALLGGIDDTYKNMYEKAMQTAVTYTIYRPMVPGDPDMLGTGFVRSEEGKAYLNAEFQHMSCHAGGMFALGGKLLGNSEHVSIGRKLTDACVWAYKASPAGIMPEVSHLYRCENTTDCKWDEKKWKEEVASHANLNNEKDTTQNIAGLRLPEGFTAIDNRGYNLRAEAIESVFVMYRLTGEQSWQAAAWDMWTAIMRATDTDLGNSALMDVSAESPPRADSMESFWMAGTLKYFYLVFSEPNEISLDDYVFNTEAHPFSIPKPEGK</sequence>
<evidence type="ECO:0000256" key="1">
    <source>
        <dbReference type="ARBA" id="ARBA00001913"/>
    </source>
</evidence>
<evidence type="ECO:0000256" key="3">
    <source>
        <dbReference type="ARBA" id="ARBA00007658"/>
    </source>
</evidence>
<feature type="active site" description="Proton donor" evidence="6">
    <location>
        <position position="353"/>
    </location>
</feature>
<evidence type="ECO:0000256" key="7">
    <source>
        <dbReference type="PIRSR" id="PIRSR601382-2"/>
    </source>
</evidence>
<keyword evidence="7" id="KW-0106">Calcium</keyword>
<dbReference type="GO" id="GO:0036503">
    <property type="term" value="P:ERAD pathway"/>
    <property type="evidence" value="ECO:0007669"/>
    <property type="project" value="UniProtKB-ARBA"/>
</dbReference>
<evidence type="ECO:0000313" key="13">
    <source>
        <dbReference type="Proteomes" id="UP001280581"/>
    </source>
</evidence>
<proteinExistence type="inferred from homology"/>
<dbReference type="InterPro" id="IPR029058">
    <property type="entry name" value="AB_hydrolase_fold"/>
</dbReference>
<dbReference type="GO" id="GO:0005783">
    <property type="term" value="C:endoplasmic reticulum"/>
    <property type="evidence" value="ECO:0007669"/>
    <property type="project" value="TreeGrafter"/>
</dbReference>
<feature type="disulfide bond" evidence="8">
    <location>
        <begin position="560"/>
        <end position="589"/>
    </location>
</feature>
<dbReference type="GO" id="GO:0004571">
    <property type="term" value="F:mannosyl-oligosaccharide 1,2-alpha-mannosidase activity"/>
    <property type="evidence" value="ECO:0007669"/>
    <property type="project" value="InterPro"/>
</dbReference>
<comment type="caution">
    <text evidence="12">The sequence shown here is derived from an EMBL/GenBank/DDBJ whole genome shotgun (WGS) entry which is preliminary data.</text>
</comment>
<dbReference type="SUPFAM" id="SSF53474">
    <property type="entry name" value="alpha/beta-Hydrolases"/>
    <property type="match status" value="1"/>
</dbReference>
<feature type="binding site" evidence="7">
    <location>
        <position position="751"/>
    </location>
    <ligand>
        <name>Ca(2+)</name>
        <dbReference type="ChEBI" id="CHEBI:29108"/>
    </ligand>
</feature>
<dbReference type="PRINTS" id="PR00747">
    <property type="entry name" value="GLYHDRLASE47"/>
</dbReference>
<evidence type="ECO:0000256" key="10">
    <source>
        <dbReference type="SAM" id="Phobius"/>
    </source>
</evidence>
<dbReference type="GO" id="GO:0005975">
    <property type="term" value="P:carbohydrate metabolic process"/>
    <property type="evidence" value="ECO:0007669"/>
    <property type="project" value="InterPro"/>
</dbReference>
<accession>A0AAN6LTX0</accession>
<evidence type="ECO:0000259" key="11">
    <source>
        <dbReference type="Pfam" id="PF02230"/>
    </source>
</evidence>
<dbReference type="PANTHER" id="PTHR11742:SF89">
    <property type="entry name" value="ALPHA-1,2-MANNOSIDASE"/>
    <property type="match status" value="1"/>
</dbReference>
<feature type="active site" evidence="6">
    <location>
        <position position="665"/>
    </location>
</feature>
<keyword evidence="10" id="KW-1133">Transmembrane helix</keyword>
<keyword evidence="7" id="KW-0479">Metal-binding</keyword>
<organism evidence="12 13">
    <name type="scientific">Pseudopithomyces chartarum</name>
    <dbReference type="NCBI Taxonomy" id="1892770"/>
    <lineage>
        <taxon>Eukaryota</taxon>
        <taxon>Fungi</taxon>
        <taxon>Dikarya</taxon>
        <taxon>Ascomycota</taxon>
        <taxon>Pezizomycotina</taxon>
        <taxon>Dothideomycetes</taxon>
        <taxon>Pleosporomycetidae</taxon>
        <taxon>Pleosporales</taxon>
        <taxon>Massarineae</taxon>
        <taxon>Didymosphaeriaceae</taxon>
        <taxon>Pseudopithomyces</taxon>
    </lineage>
</organism>
<protein>
    <recommendedName>
        <fullName evidence="9">alpha-1,2-Mannosidase</fullName>
        <ecNumber evidence="9">3.2.1.-</ecNumber>
    </recommendedName>
</protein>
<dbReference type="PANTHER" id="PTHR11742">
    <property type="entry name" value="MANNOSYL-OLIGOSACCHARIDE ALPHA-1,2-MANNOSIDASE-RELATED"/>
    <property type="match status" value="1"/>
</dbReference>
<dbReference type="Proteomes" id="UP001280581">
    <property type="component" value="Unassembled WGS sequence"/>
</dbReference>
<feature type="active site" evidence="6">
    <location>
        <position position="489"/>
    </location>
</feature>
<dbReference type="EC" id="3.2.1.-" evidence="9"/>
<comment type="pathway">
    <text evidence="2">Protein modification; protein glycosylation.</text>
</comment>
<dbReference type="InterPro" id="IPR003140">
    <property type="entry name" value="PLipase/COase/thioEstase"/>
</dbReference>
<dbReference type="InterPro" id="IPR001382">
    <property type="entry name" value="Glyco_hydro_47"/>
</dbReference>
<dbReference type="Pfam" id="PF01532">
    <property type="entry name" value="Glyco_hydro_47"/>
    <property type="match status" value="1"/>
</dbReference>
<keyword evidence="13" id="KW-1185">Reference proteome</keyword>
<evidence type="ECO:0000313" key="12">
    <source>
        <dbReference type="EMBL" id="KAK3207392.1"/>
    </source>
</evidence>
<gene>
    <name evidence="12" type="ORF">GRF29_103g837558</name>
</gene>
<reference evidence="12 13" key="1">
    <citation type="submission" date="2021-02" db="EMBL/GenBank/DDBJ databases">
        <title>Genome assembly of Pseudopithomyces chartarum.</title>
        <authorList>
            <person name="Jauregui R."/>
            <person name="Singh J."/>
            <person name="Voisey C."/>
        </authorList>
    </citation>
    <scope>NUCLEOTIDE SEQUENCE [LARGE SCALE GENOMIC DNA]</scope>
    <source>
        <strain evidence="12 13">AGR01</strain>
    </source>
</reference>
<evidence type="ECO:0000256" key="5">
    <source>
        <dbReference type="ARBA" id="ARBA00023157"/>
    </source>
</evidence>
<keyword evidence="10" id="KW-0472">Membrane</keyword>
<evidence type="ECO:0000256" key="4">
    <source>
        <dbReference type="ARBA" id="ARBA00022801"/>
    </source>
</evidence>
<evidence type="ECO:0000256" key="8">
    <source>
        <dbReference type="PIRSR" id="PIRSR601382-3"/>
    </source>
</evidence>
<dbReference type="InterPro" id="IPR012341">
    <property type="entry name" value="6hp_glycosidase-like_sf"/>
</dbReference>
<keyword evidence="4 9" id="KW-0378">Hydrolase</keyword>
<evidence type="ECO:0000256" key="9">
    <source>
        <dbReference type="RuleBase" id="RU361193"/>
    </source>
</evidence>
<dbReference type="Gene3D" id="1.50.10.10">
    <property type="match status" value="1"/>
</dbReference>
<comment type="cofactor">
    <cofactor evidence="1 7">
        <name>Ca(2+)</name>
        <dbReference type="ChEBI" id="CHEBI:29108"/>
    </cofactor>
</comment>
<dbReference type="EMBL" id="WVTA01000009">
    <property type="protein sequence ID" value="KAK3207392.1"/>
    <property type="molecule type" value="Genomic_DNA"/>
</dbReference>
<keyword evidence="10" id="KW-0812">Transmembrane</keyword>
<dbReference type="FunFam" id="1.50.10.10:FF:000037">
    <property type="entry name" value="alpha-1,2-Mannosidase"/>
    <property type="match status" value="1"/>
</dbReference>
<evidence type="ECO:0000256" key="2">
    <source>
        <dbReference type="ARBA" id="ARBA00004922"/>
    </source>
</evidence>
<dbReference type="AlphaFoldDB" id="A0AAN6LTX0"/>
<feature type="active site" description="Proton donor" evidence="6">
    <location>
        <position position="603"/>
    </location>
</feature>